<dbReference type="Proteomes" id="UP000013909">
    <property type="component" value="Unassembled WGS sequence"/>
</dbReference>
<dbReference type="OrthoDB" id="9150024at2"/>
<name>R7ZWB0_9BACT</name>
<comment type="caution">
    <text evidence="7">The sequence shown here is derived from an EMBL/GenBank/DDBJ whole genome shotgun (WGS) entry which is preliminary data.</text>
</comment>
<proteinExistence type="inferred from homology"/>
<dbReference type="GO" id="GO:0006352">
    <property type="term" value="P:DNA-templated transcription initiation"/>
    <property type="evidence" value="ECO:0007669"/>
    <property type="project" value="InterPro"/>
</dbReference>
<dbReference type="SUPFAM" id="SSF88659">
    <property type="entry name" value="Sigma3 and sigma4 domains of RNA polymerase sigma factors"/>
    <property type="match status" value="1"/>
</dbReference>
<evidence type="ECO:0000256" key="3">
    <source>
        <dbReference type="ARBA" id="ARBA00023082"/>
    </source>
</evidence>
<dbReference type="Gene3D" id="1.10.1740.10">
    <property type="match status" value="1"/>
</dbReference>
<keyword evidence="4" id="KW-0804">Transcription</keyword>
<evidence type="ECO:0000256" key="2">
    <source>
        <dbReference type="ARBA" id="ARBA00023015"/>
    </source>
</evidence>
<dbReference type="GO" id="GO:0003677">
    <property type="term" value="F:DNA binding"/>
    <property type="evidence" value="ECO:0007669"/>
    <property type="project" value="InterPro"/>
</dbReference>
<sequence length="210" mass="24800">MIRTKPAQKLEKSSQRTRVPSPMPESGAESDSLPEKELWLLFKRGNESAFITIYTRYFDGLFSYGRKLTSNEELLKDLIQDLFIYLRANRSTVGNVESIKFYLFKSLKNRIIKEQSRWYSKFTYLKADFDFEFHPSPEQILISRQLDDAKALKLNRALQQLSPRKKEAIYYLYFEGMDYPQIQQLMNIGNIKSVRNLVYKALTHLRDAMQ</sequence>
<evidence type="ECO:0000313" key="7">
    <source>
        <dbReference type="EMBL" id="EON78284.1"/>
    </source>
</evidence>
<dbReference type="EMBL" id="AQHR01000040">
    <property type="protein sequence ID" value="EON78284.1"/>
    <property type="molecule type" value="Genomic_DNA"/>
</dbReference>
<evidence type="ECO:0000313" key="8">
    <source>
        <dbReference type="Proteomes" id="UP000013909"/>
    </source>
</evidence>
<reference evidence="7 8" key="1">
    <citation type="submission" date="2013-02" db="EMBL/GenBank/DDBJ databases">
        <title>A novel strain isolated from Lonar lake, Maharashtra, India.</title>
        <authorList>
            <person name="Singh A."/>
        </authorList>
    </citation>
    <scope>NUCLEOTIDE SEQUENCE [LARGE SCALE GENOMIC DNA]</scope>
    <source>
        <strain evidence="7 8">AK24</strain>
    </source>
</reference>
<dbReference type="RefSeq" id="WP_010853293.1">
    <property type="nucleotide sequence ID" value="NZ_AQHR01000040.1"/>
</dbReference>
<evidence type="ECO:0000259" key="6">
    <source>
        <dbReference type="Pfam" id="PF08281"/>
    </source>
</evidence>
<gene>
    <name evidence="7" type="ORF">ADIS_1147</name>
</gene>
<dbReference type="GO" id="GO:0016987">
    <property type="term" value="F:sigma factor activity"/>
    <property type="evidence" value="ECO:0007669"/>
    <property type="project" value="UniProtKB-KW"/>
</dbReference>
<evidence type="ECO:0000256" key="1">
    <source>
        <dbReference type="ARBA" id="ARBA00010641"/>
    </source>
</evidence>
<keyword evidence="8" id="KW-1185">Reference proteome</keyword>
<dbReference type="Gene3D" id="1.10.10.10">
    <property type="entry name" value="Winged helix-like DNA-binding domain superfamily/Winged helix DNA-binding domain"/>
    <property type="match status" value="1"/>
</dbReference>
<feature type="region of interest" description="Disordered" evidence="5">
    <location>
        <begin position="1"/>
        <end position="31"/>
    </location>
</feature>
<accession>R7ZWB0</accession>
<dbReference type="STRING" id="1232681.ADIS_1147"/>
<dbReference type="InterPro" id="IPR014284">
    <property type="entry name" value="RNA_pol_sigma-70_dom"/>
</dbReference>
<evidence type="ECO:0000256" key="5">
    <source>
        <dbReference type="SAM" id="MobiDB-lite"/>
    </source>
</evidence>
<dbReference type="Pfam" id="PF08281">
    <property type="entry name" value="Sigma70_r4_2"/>
    <property type="match status" value="1"/>
</dbReference>
<dbReference type="NCBIfam" id="TIGR02937">
    <property type="entry name" value="sigma70-ECF"/>
    <property type="match status" value="1"/>
</dbReference>
<dbReference type="SUPFAM" id="SSF88946">
    <property type="entry name" value="Sigma2 domain of RNA polymerase sigma factors"/>
    <property type="match status" value="1"/>
</dbReference>
<dbReference type="InterPro" id="IPR039425">
    <property type="entry name" value="RNA_pol_sigma-70-like"/>
</dbReference>
<dbReference type="InterPro" id="IPR013324">
    <property type="entry name" value="RNA_pol_sigma_r3/r4-like"/>
</dbReference>
<dbReference type="AlphaFoldDB" id="R7ZWB0"/>
<feature type="domain" description="RNA polymerase sigma factor 70 region 4 type 2" evidence="6">
    <location>
        <begin position="153"/>
        <end position="205"/>
    </location>
</feature>
<protein>
    <submittedName>
        <fullName evidence="7">RNA polymerase ECF-type sigma factor</fullName>
    </submittedName>
</protein>
<organism evidence="7 8">
    <name type="scientific">Lunatimonas lonarensis</name>
    <dbReference type="NCBI Taxonomy" id="1232681"/>
    <lineage>
        <taxon>Bacteria</taxon>
        <taxon>Pseudomonadati</taxon>
        <taxon>Bacteroidota</taxon>
        <taxon>Cytophagia</taxon>
        <taxon>Cytophagales</taxon>
        <taxon>Cyclobacteriaceae</taxon>
    </lineage>
</organism>
<dbReference type="InterPro" id="IPR013325">
    <property type="entry name" value="RNA_pol_sigma_r2"/>
</dbReference>
<keyword evidence="2" id="KW-0805">Transcription regulation</keyword>
<keyword evidence="3" id="KW-0731">Sigma factor</keyword>
<dbReference type="PANTHER" id="PTHR43133">
    <property type="entry name" value="RNA POLYMERASE ECF-TYPE SIGMA FACTO"/>
    <property type="match status" value="1"/>
</dbReference>
<dbReference type="PANTHER" id="PTHR43133:SF46">
    <property type="entry name" value="RNA POLYMERASE SIGMA-70 FACTOR ECF SUBFAMILY"/>
    <property type="match status" value="1"/>
</dbReference>
<comment type="similarity">
    <text evidence="1">Belongs to the sigma-70 factor family. ECF subfamily.</text>
</comment>
<dbReference type="InterPro" id="IPR013249">
    <property type="entry name" value="RNA_pol_sigma70_r4_t2"/>
</dbReference>
<evidence type="ECO:0000256" key="4">
    <source>
        <dbReference type="ARBA" id="ARBA00023163"/>
    </source>
</evidence>
<dbReference type="InterPro" id="IPR036388">
    <property type="entry name" value="WH-like_DNA-bd_sf"/>
</dbReference>